<keyword evidence="2" id="KW-1185">Reference proteome</keyword>
<dbReference type="EMBL" id="CYHB01000001">
    <property type="protein sequence ID" value="CUA82398.1"/>
    <property type="molecule type" value="Genomic_DNA"/>
</dbReference>
<proteinExistence type="predicted"/>
<evidence type="ECO:0008006" key="3">
    <source>
        <dbReference type="Google" id="ProtNLM"/>
    </source>
</evidence>
<dbReference type="OrthoDB" id="8565078at2"/>
<dbReference type="AlphaFoldDB" id="A0A0K6GUX5"/>
<gene>
    <name evidence="1" type="ORF">Ga0061064_0014</name>
</gene>
<evidence type="ECO:0000313" key="2">
    <source>
        <dbReference type="Proteomes" id="UP000182598"/>
    </source>
</evidence>
<name>A0A0K6GUX5_9GAMM</name>
<reference evidence="2" key="1">
    <citation type="submission" date="2015-08" db="EMBL/GenBank/DDBJ databases">
        <authorList>
            <person name="Varghese N."/>
        </authorList>
    </citation>
    <scope>NUCLEOTIDE SEQUENCE [LARGE SCALE GENOMIC DNA]</scope>
    <source>
        <strain evidence="2">DSM 27808</strain>
    </source>
</reference>
<protein>
    <recommendedName>
        <fullName evidence="3">Phosphoenolpyruvate carboxylase</fullName>
    </recommendedName>
</protein>
<sequence length="423" mass="47887">MATHDNDKQHLSGLFEVGAERLKLIGDNAKVLMQGYLTGGIDPAAVNERTLRRLISARVLYQPDDSHELKLRHPVTQLIAALVTDESRRAIHADIADKLVAIRGFVEGLREAQRMGDSLRVDSQMLRIDEAVYDLTAQFEEAIYSLWHRLNSNFGFVSNLSDKIRENERAQQQIKRLIDGMSLIDFDELIELAEGHPTLRKILVSRLQQQMSAHHGSLLEVQKRLVELMTRFREQQERSLLVLNMAGFLREHPGFMVGDYSYRSQVPALVNHAAPIVPAAAVGLDKNEQLSDVTALVHALYQELALKRKTDSVSVSADALQGSVQSSAQQQAVEARQQQLKEDAMRYFIHVCEAPEPPSALAFLAAEELQWPPEVWLFQVLGEYNALPRHEQKLFTITRDERRISTFNHVHIIEDLAVRFQAA</sequence>
<organism evidence="1 2">
    <name type="scientific">Pseudidiomarina woesei</name>
    <dbReference type="NCBI Taxonomy" id="1381080"/>
    <lineage>
        <taxon>Bacteria</taxon>
        <taxon>Pseudomonadati</taxon>
        <taxon>Pseudomonadota</taxon>
        <taxon>Gammaproteobacteria</taxon>
        <taxon>Alteromonadales</taxon>
        <taxon>Idiomarinaceae</taxon>
        <taxon>Pseudidiomarina</taxon>
    </lineage>
</organism>
<dbReference type="RefSeq" id="WP_055437770.1">
    <property type="nucleotide sequence ID" value="NZ_CYHB01000001.1"/>
</dbReference>
<evidence type="ECO:0000313" key="1">
    <source>
        <dbReference type="EMBL" id="CUA82398.1"/>
    </source>
</evidence>
<dbReference type="Proteomes" id="UP000182598">
    <property type="component" value="Unassembled WGS sequence"/>
</dbReference>
<accession>A0A0K6GUX5</accession>